<dbReference type="GO" id="GO:0043138">
    <property type="term" value="F:3'-5' DNA helicase activity"/>
    <property type="evidence" value="ECO:0007669"/>
    <property type="project" value="UniProtKB-EC"/>
</dbReference>
<keyword evidence="9" id="KW-0067">ATP-binding</keyword>
<feature type="domain" description="Helicase ATP-binding" evidence="13">
    <location>
        <begin position="308"/>
        <end position="474"/>
    </location>
</feature>
<sequence>MEIAKVIVDVPVKQTDRPFDYLVPESMREWIEIGSRVGVPFGHRTVQGFVIDLVPRTGTESFKLKPIQELLDIVPPLSEDLVELAEWMSERYASNRIMSLQVMVPTALKGKAERYISLGDGLDGQKAGSESGEEVLFVWGEESTSEKVQQDIIRFVKNRGQVPLQQLSRKYPNHAALIKKLLLSGVLLESQAIKDKLNKKTMKSIDLAVDVAAAEEALNSFPAKAQRQKEVLAFLMEMKELLPMAMKELLATLQVSAATVKGLEEKGLVVTEDVEVFRDPYQGRKFRATEPLNLTDEQQHVYNNINGRLQERRHGVFLLHGVTGSGKTEVYLQTIQRCIEQDRQAIVLVPEIALTPQMVERFKGRFGDQVAVMHSRLSGGERYDEWRKIREGQVKVAIGARSAVFAPFSRLGLIIMDEEHETSYKQEETPKYHARDVAVKRAQQHQAVVVLGSATPSLESYYAARSQSNDDFAPLLLEMPTRALGNKLPERSNNLRCHYCGYAEAAPEVCPDCGSEHIRYFGTGTQRVEEELAKLFPGIRVIRMDVDTTSEKGSHEKLLKQFREKKADVLLGTQMVAKGLDFPDVTLVGVITADSALNLPDFRAAEKTFQLLTQVAGRAGRHQLPDTMYDAEGVGLAAPQVGILKRLIVIDCGDEQGLIKMINPEIISSEGEQFGPEGCLSIPGINGDVRRFETVTVKGLDREGKELIITGSGLLSRAFQHEIDHLDGVLFTDIAEKVYEIAADQTGPRRN</sequence>
<dbReference type="PROSITE" id="PS51192">
    <property type="entry name" value="HELICASE_ATP_BIND_1"/>
    <property type="match status" value="1"/>
</dbReference>
<evidence type="ECO:0000256" key="4">
    <source>
        <dbReference type="ARBA" id="ARBA00022723"/>
    </source>
</evidence>
<dbReference type="GO" id="GO:0006310">
    <property type="term" value="P:DNA recombination"/>
    <property type="evidence" value="ECO:0007669"/>
    <property type="project" value="InterPro"/>
</dbReference>
<dbReference type="InterPro" id="IPR014001">
    <property type="entry name" value="Helicase_ATP-bd"/>
</dbReference>
<dbReference type="Proteomes" id="UP000702964">
    <property type="component" value="Unassembled WGS sequence"/>
</dbReference>
<dbReference type="SMART" id="SM00490">
    <property type="entry name" value="HELICc"/>
    <property type="match status" value="1"/>
</dbReference>
<reference evidence="15" key="1">
    <citation type="journal article" date="2015" name="Genom Data">
        <title>Draft genome sequences of Phytophthora kernoviae and Phytophthora ramorum lineage EU2 from Scotland.</title>
        <authorList>
            <person name="Sambles C."/>
            <person name="Schlenzig A."/>
            <person name="O'Neill P."/>
            <person name="Grant M."/>
            <person name="Studholme D.J."/>
        </authorList>
    </citation>
    <scope>NUCLEOTIDE SEQUENCE</scope>
    <source>
        <strain evidence="15">00238/432</strain>
    </source>
</reference>
<dbReference type="GO" id="GO:0003677">
    <property type="term" value="F:DNA binding"/>
    <property type="evidence" value="ECO:0007669"/>
    <property type="project" value="UniProtKB-KW"/>
</dbReference>
<dbReference type="Pfam" id="PF00270">
    <property type="entry name" value="DEAD"/>
    <property type="match status" value="1"/>
</dbReference>
<evidence type="ECO:0000256" key="7">
    <source>
        <dbReference type="ARBA" id="ARBA00022806"/>
    </source>
</evidence>
<evidence type="ECO:0000313" key="15">
    <source>
        <dbReference type="EMBL" id="KAF4325214.1"/>
    </source>
</evidence>
<dbReference type="FunFam" id="3.40.50.300:FF:000489">
    <property type="entry name" value="Primosome assembly protein PriA"/>
    <property type="match status" value="1"/>
</dbReference>
<proteinExistence type="inferred from homology"/>
<keyword evidence="7" id="KW-0347">Helicase</keyword>
<dbReference type="InterPro" id="IPR001650">
    <property type="entry name" value="Helicase_C-like"/>
</dbReference>
<evidence type="ECO:0000256" key="3">
    <source>
        <dbReference type="ARBA" id="ARBA00022705"/>
    </source>
</evidence>
<keyword evidence="6" id="KW-0378">Hydrolase</keyword>
<keyword evidence="5" id="KW-0547">Nucleotide-binding</keyword>
<evidence type="ECO:0000256" key="1">
    <source>
        <dbReference type="ARBA" id="ARBA00010759"/>
    </source>
</evidence>
<name>A0A8J4SG90_9STRA</name>
<protein>
    <recommendedName>
        <fullName evidence="17">Peptide deformylase</fullName>
    </recommendedName>
</protein>
<dbReference type="Gene3D" id="3.40.50.300">
    <property type="entry name" value="P-loop containing nucleotide triphosphate hydrolases"/>
    <property type="match status" value="2"/>
</dbReference>
<evidence type="ECO:0000256" key="11">
    <source>
        <dbReference type="ARBA" id="ARBA00023235"/>
    </source>
</evidence>
<evidence type="ECO:0000256" key="9">
    <source>
        <dbReference type="ARBA" id="ARBA00022840"/>
    </source>
</evidence>
<dbReference type="Gene3D" id="3.40.1440.60">
    <property type="entry name" value="PriA, 3(prime) DNA-binding domain"/>
    <property type="match status" value="1"/>
</dbReference>
<evidence type="ECO:0000256" key="10">
    <source>
        <dbReference type="ARBA" id="ARBA00023125"/>
    </source>
</evidence>
<evidence type="ECO:0000256" key="2">
    <source>
        <dbReference type="ARBA" id="ARBA00022515"/>
    </source>
</evidence>
<dbReference type="SUPFAM" id="SSF56420">
    <property type="entry name" value="Peptide deformylase"/>
    <property type="match status" value="1"/>
</dbReference>
<dbReference type="HAMAP" id="MF_00983">
    <property type="entry name" value="PriA"/>
    <property type="match status" value="1"/>
</dbReference>
<dbReference type="FunFam" id="3.40.1440.60:FF:000001">
    <property type="entry name" value="Primosomal protein N"/>
    <property type="match status" value="1"/>
</dbReference>
<dbReference type="InterPro" id="IPR042115">
    <property type="entry name" value="PriA_3primeBD_sf"/>
</dbReference>
<dbReference type="GO" id="GO:0005524">
    <property type="term" value="F:ATP binding"/>
    <property type="evidence" value="ECO:0007669"/>
    <property type="project" value="UniProtKB-KW"/>
</dbReference>
<keyword evidence="2" id="KW-0639">Primosome</keyword>
<comment type="catalytic activity">
    <reaction evidence="12">
        <text>ATP + H2O = ADP + phosphate + H(+)</text>
        <dbReference type="Rhea" id="RHEA:13065"/>
        <dbReference type="ChEBI" id="CHEBI:15377"/>
        <dbReference type="ChEBI" id="CHEBI:15378"/>
        <dbReference type="ChEBI" id="CHEBI:30616"/>
        <dbReference type="ChEBI" id="CHEBI:43474"/>
        <dbReference type="ChEBI" id="CHEBI:456216"/>
        <dbReference type="EC" id="5.6.2.4"/>
    </reaction>
</comment>
<dbReference type="InterPro" id="IPR027417">
    <property type="entry name" value="P-loop_NTPase"/>
</dbReference>
<dbReference type="InterPro" id="IPR036821">
    <property type="entry name" value="Peptide_deformylase_sf"/>
</dbReference>
<dbReference type="NCBIfam" id="NF001159">
    <property type="entry name" value="PRK00150.1-3"/>
    <property type="match status" value="1"/>
</dbReference>
<keyword evidence="8" id="KW-0862">Zinc</keyword>
<keyword evidence="3" id="KW-0235">DNA replication</keyword>
<dbReference type="Gene3D" id="3.90.45.10">
    <property type="entry name" value="Peptide deformylase"/>
    <property type="match status" value="1"/>
</dbReference>
<dbReference type="SMART" id="SM00487">
    <property type="entry name" value="DEXDc"/>
    <property type="match status" value="1"/>
</dbReference>
<dbReference type="Pfam" id="PF01327">
    <property type="entry name" value="Pep_deformylase"/>
    <property type="match status" value="1"/>
</dbReference>
<keyword evidence="4" id="KW-0479">Metal-binding</keyword>
<evidence type="ECO:0000259" key="14">
    <source>
        <dbReference type="PROSITE" id="PS51194"/>
    </source>
</evidence>
<dbReference type="GO" id="GO:0006302">
    <property type="term" value="P:double-strand break repair"/>
    <property type="evidence" value="ECO:0007669"/>
    <property type="project" value="InterPro"/>
</dbReference>
<dbReference type="NCBIfam" id="TIGR00595">
    <property type="entry name" value="priA"/>
    <property type="match status" value="1"/>
</dbReference>
<evidence type="ECO:0000259" key="13">
    <source>
        <dbReference type="PROSITE" id="PS51192"/>
    </source>
</evidence>
<feature type="domain" description="Helicase C-terminal" evidence="14">
    <location>
        <begin position="505"/>
        <end position="682"/>
    </location>
</feature>
<dbReference type="InterPro" id="IPR023635">
    <property type="entry name" value="Peptide_deformylase"/>
</dbReference>
<dbReference type="PRINTS" id="PR01576">
    <property type="entry name" value="PDEFORMYLASE"/>
</dbReference>
<evidence type="ECO:0000313" key="16">
    <source>
        <dbReference type="Proteomes" id="UP000702964"/>
    </source>
</evidence>
<evidence type="ECO:0000256" key="6">
    <source>
        <dbReference type="ARBA" id="ARBA00022801"/>
    </source>
</evidence>
<gene>
    <name evidence="15" type="ORF">G195_001339</name>
</gene>
<dbReference type="Pfam" id="PF00271">
    <property type="entry name" value="Helicase_C"/>
    <property type="match status" value="1"/>
</dbReference>
<comment type="caution">
    <text evidence="15">The sequence shown here is derived from an EMBL/GenBank/DDBJ whole genome shotgun (WGS) entry which is preliminary data.</text>
</comment>
<dbReference type="GO" id="GO:0006269">
    <property type="term" value="P:DNA replication, synthesis of primer"/>
    <property type="evidence" value="ECO:0007669"/>
    <property type="project" value="UniProtKB-KW"/>
</dbReference>
<evidence type="ECO:0000256" key="12">
    <source>
        <dbReference type="ARBA" id="ARBA00048988"/>
    </source>
</evidence>
<evidence type="ECO:0008006" key="17">
    <source>
        <dbReference type="Google" id="ProtNLM"/>
    </source>
</evidence>
<comment type="similarity">
    <text evidence="1">Belongs to the polypeptide deformylase family.</text>
</comment>
<dbReference type="PANTHER" id="PTHR30580:SF0">
    <property type="entry name" value="PRIMOSOMAL PROTEIN N"/>
    <property type="match status" value="1"/>
</dbReference>
<dbReference type="SUPFAM" id="SSF52540">
    <property type="entry name" value="P-loop containing nucleoside triphosphate hydrolases"/>
    <property type="match status" value="2"/>
</dbReference>
<evidence type="ECO:0000256" key="5">
    <source>
        <dbReference type="ARBA" id="ARBA00022741"/>
    </source>
</evidence>
<dbReference type="GO" id="GO:0046872">
    <property type="term" value="F:metal ion binding"/>
    <property type="evidence" value="ECO:0007669"/>
    <property type="project" value="UniProtKB-KW"/>
</dbReference>
<accession>A0A8J4SG90</accession>
<dbReference type="CDD" id="cd17929">
    <property type="entry name" value="DEXHc_priA"/>
    <property type="match status" value="1"/>
</dbReference>
<evidence type="ECO:0000256" key="8">
    <source>
        <dbReference type="ARBA" id="ARBA00022833"/>
    </source>
</evidence>
<dbReference type="CDD" id="cd00487">
    <property type="entry name" value="Pep_deformylase"/>
    <property type="match status" value="1"/>
</dbReference>
<keyword evidence="11" id="KW-0413">Isomerase</keyword>
<dbReference type="InterPro" id="IPR005259">
    <property type="entry name" value="PriA"/>
</dbReference>
<reference evidence="15" key="2">
    <citation type="submission" date="2020-02" db="EMBL/GenBank/DDBJ databases">
        <authorList>
            <person name="Studholme D.J."/>
        </authorList>
    </citation>
    <scope>NUCLEOTIDE SEQUENCE</scope>
    <source>
        <strain evidence="15">00238/432</strain>
    </source>
</reference>
<dbReference type="NCBIfam" id="TIGR00079">
    <property type="entry name" value="pept_deformyl"/>
    <property type="match status" value="1"/>
</dbReference>
<dbReference type="InterPro" id="IPR011545">
    <property type="entry name" value="DEAD/DEAH_box_helicase_dom"/>
</dbReference>
<dbReference type="Pfam" id="PF17764">
    <property type="entry name" value="PriA_3primeBD"/>
    <property type="match status" value="1"/>
</dbReference>
<dbReference type="AlphaFoldDB" id="A0A8J4SG90"/>
<dbReference type="EMBL" id="AOFI03000007">
    <property type="protein sequence ID" value="KAF4325214.1"/>
    <property type="molecule type" value="Genomic_DNA"/>
</dbReference>
<dbReference type="PROSITE" id="PS51194">
    <property type="entry name" value="HELICASE_CTER"/>
    <property type="match status" value="1"/>
</dbReference>
<keyword evidence="10" id="KW-0238">DNA-binding</keyword>
<dbReference type="InterPro" id="IPR041222">
    <property type="entry name" value="PriA_3primeBD"/>
</dbReference>
<dbReference type="PANTHER" id="PTHR30580">
    <property type="entry name" value="PRIMOSOMAL PROTEIN N"/>
    <property type="match status" value="1"/>
</dbReference>
<dbReference type="HAMAP" id="MF_00163">
    <property type="entry name" value="Pep_deformylase"/>
    <property type="match status" value="1"/>
</dbReference>
<dbReference type="GO" id="GO:0006270">
    <property type="term" value="P:DNA replication initiation"/>
    <property type="evidence" value="ECO:0007669"/>
    <property type="project" value="TreeGrafter"/>
</dbReference>
<dbReference type="GO" id="GO:0042586">
    <property type="term" value="F:peptide deformylase activity"/>
    <property type="evidence" value="ECO:0007669"/>
    <property type="project" value="InterPro"/>
</dbReference>
<organism evidence="15 16">
    <name type="scientific">Phytophthora kernoviae 00238/432</name>
    <dbReference type="NCBI Taxonomy" id="1284355"/>
    <lineage>
        <taxon>Eukaryota</taxon>
        <taxon>Sar</taxon>
        <taxon>Stramenopiles</taxon>
        <taxon>Oomycota</taxon>
        <taxon>Peronosporomycetes</taxon>
        <taxon>Peronosporales</taxon>
        <taxon>Peronosporaceae</taxon>
        <taxon>Phytophthora</taxon>
    </lineage>
</organism>